<gene>
    <name evidence="1" type="ORF">Goarm_020006</name>
</gene>
<evidence type="ECO:0008006" key="3">
    <source>
        <dbReference type="Google" id="ProtNLM"/>
    </source>
</evidence>
<reference evidence="1 2" key="1">
    <citation type="journal article" date="2019" name="Genome Biol. Evol.">
        <title>Insights into the evolution of the New World diploid cottons (Gossypium, subgenus Houzingenia) based on genome sequencing.</title>
        <authorList>
            <person name="Grover C.E."/>
            <person name="Arick M.A. 2nd"/>
            <person name="Thrash A."/>
            <person name="Conover J.L."/>
            <person name="Sanders W.S."/>
            <person name="Peterson D.G."/>
            <person name="Frelichowski J.E."/>
            <person name="Scheffler J.A."/>
            <person name="Scheffler B.E."/>
            <person name="Wendel J.F."/>
        </authorList>
    </citation>
    <scope>NUCLEOTIDE SEQUENCE [LARGE SCALE GENOMIC DNA]</scope>
    <source>
        <strain evidence="1">6</strain>
        <tissue evidence="1">Leaf</tissue>
    </source>
</reference>
<sequence length="124" mass="14299">MAMAQWVRLQTRLKGVRTIHQTRADMTSFEDEDTDLSEGDVETGKVSFNILSNKIHALWNPSQLIQLMDIENDYFLVVAWIRLPRLPSEMHKHGILHAIGETTMKVIKVDSKTDKILREEALLK</sequence>
<name>A0A7J9IQ11_9ROSI</name>
<evidence type="ECO:0000313" key="1">
    <source>
        <dbReference type="EMBL" id="MBA0823265.1"/>
    </source>
</evidence>
<evidence type="ECO:0000313" key="2">
    <source>
        <dbReference type="Proteomes" id="UP000593575"/>
    </source>
</evidence>
<dbReference type="Proteomes" id="UP000593575">
    <property type="component" value="Unassembled WGS sequence"/>
</dbReference>
<organism evidence="1 2">
    <name type="scientific">Gossypium armourianum</name>
    <dbReference type="NCBI Taxonomy" id="34283"/>
    <lineage>
        <taxon>Eukaryota</taxon>
        <taxon>Viridiplantae</taxon>
        <taxon>Streptophyta</taxon>
        <taxon>Embryophyta</taxon>
        <taxon>Tracheophyta</taxon>
        <taxon>Spermatophyta</taxon>
        <taxon>Magnoliopsida</taxon>
        <taxon>eudicotyledons</taxon>
        <taxon>Gunneridae</taxon>
        <taxon>Pentapetalae</taxon>
        <taxon>rosids</taxon>
        <taxon>malvids</taxon>
        <taxon>Malvales</taxon>
        <taxon>Malvaceae</taxon>
        <taxon>Malvoideae</taxon>
        <taxon>Gossypium</taxon>
    </lineage>
</organism>
<protein>
    <recommendedName>
        <fullName evidence="3">DUF4283 domain-containing protein</fullName>
    </recommendedName>
</protein>
<dbReference type="AlphaFoldDB" id="A0A7J9IQ11"/>
<accession>A0A7J9IQ11</accession>
<dbReference type="EMBL" id="JABFAE010000002">
    <property type="protein sequence ID" value="MBA0823265.1"/>
    <property type="molecule type" value="Genomic_DNA"/>
</dbReference>
<feature type="non-terminal residue" evidence="1">
    <location>
        <position position="124"/>
    </location>
</feature>
<keyword evidence="2" id="KW-1185">Reference proteome</keyword>
<proteinExistence type="predicted"/>
<comment type="caution">
    <text evidence="1">The sequence shown here is derived from an EMBL/GenBank/DDBJ whole genome shotgun (WGS) entry which is preliminary data.</text>
</comment>